<evidence type="ECO:0000313" key="2">
    <source>
        <dbReference type="Proteomes" id="UP001054945"/>
    </source>
</evidence>
<dbReference type="AlphaFoldDB" id="A0AAV4Y1G7"/>
<keyword evidence="2" id="KW-1185">Reference proteome</keyword>
<dbReference type="Proteomes" id="UP001054945">
    <property type="component" value="Unassembled WGS sequence"/>
</dbReference>
<protein>
    <submittedName>
        <fullName evidence="1">Uncharacterized protein</fullName>
    </submittedName>
</protein>
<accession>A0AAV4Y1G7</accession>
<gene>
    <name evidence="1" type="ORF">CEXT_87611</name>
</gene>
<reference evidence="1 2" key="1">
    <citation type="submission" date="2021-06" db="EMBL/GenBank/DDBJ databases">
        <title>Caerostris extrusa draft genome.</title>
        <authorList>
            <person name="Kono N."/>
            <person name="Arakawa K."/>
        </authorList>
    </citation>
    <scope>NUCLEOTIDE SEQUENCE [LARGE SCALE GENOMIC DNA]</scope>
</reference>
<comment type="caution">
    <text evidence="1">The sequence shown here is derived from an EMBL/GenBank/DDBJ whole genome shotgun (WGS) entry which is preliminary data.</text>
</comment>
<dbReference type="EMBL" id="BPLR01018635">
    <property type="protein sequence ID" value="GIZ01167.1"/>
    <property type="molecule type" value="Genomic_DNA"/>
</dbReference>
<organism evidence="1 2">
    <name type="scientific">Caerostris extrusa</name>
    <name type="common">Bark spider</name>
    <name type="synonym">Caerostris bankana</name>
    <dbReference type="NCBI Taxonomy" id="172846"/>
    <lineage>
        <taxon>Eukaryota</taxon>
        <taxon>Metazoa</taxon>
        <taxon>Ecdysozoa</taxon>
        <taxon>Arthropoda</taxon>
        <taxon>Chelicerata</taxon>
        <taxon>Arachnida</taxon>
        <taxon>Araneae</taxon>
        <taxon>Araneomorphae</taxon>
        <taxon>Entelegynae</taxon>
        <taxon>Araneoidea</taxon>
        <taxon>Araneidae</taxon>
        <taxon>Caerostris</taxon>
    </lineage>
</organism>
<proteinExistence type="predicted"/>
<sequence>MRSTLHLKESHRGRSIEFVARRVRPGLLKFSSILLKRPPLPPSPSGNAIFARECDVSREHSTRNASHSFPAFNLSREAGDIFVKGALGGVLTVAVKKQGGKPD</sequence>
<name>A0AAV4Y1G7_CAEEX</name>
<evidence type="ECO:0000313" key="1">
    <source>
        <dbReference type="EMBL" id="GIZ01167.1"/>
    </source>
</evidence>